<feature type="compositionally biased region" description="Polar residues" evidence="1">
    <location>
        <begin position="34"/>
        <end position="46"/>
    </location>
</feature>
<dbReference type="EMBL" id="JANPWB010000010">
    <property type="protein sequence ID" value="KAJ1138993.1"/>
    <property type="molecule type" value="Genomic_DNA"/>
</dbReference>
<comment type="caution">
    <text evidence="2">The sequence shown here is derived from an EMBL/GenBank/DDBJ whole genome shotgun (WGS) entry which is preliminary data.</text>
</comment>
<evidence type="ECO:0000256" key="1">
    <source>
        <dbReference type="SAM" id="MobiDB-lite"/>
    </source>
</evidence>
<name>A0AAV7QKI1_PLEWA</name>
<dbReference type="Proteomes" id="UP001066276">
    <property type="component" value="Chromosome 6"/>
</dbReference>
<evidence type="ECO:0000313" key="2">
    <source>
        <dbReference type="EMBL" id="KAJ1138993.1"/>
    </source>
</evidence>
<feature type="compositionally biased region" description="Pro residues" evidence="1">
    <location>
        <begin position="1"/>
        <end position="10"/>
    </location>
</feature>
<organism evidence="2 3">
    <name type="scientific">Pleurodeles waltl</name>
    <name type="common">Iberian ribbed newt</name>
    <dbReference type="NCBI Taxonomy" id="8319"/>
    <lineage>
        <taxon>Eukaryota</taxon>
        <taxon>Metazoa</taxon>
        <taxon>Chordata</taxon>
        <taxon>Craniata</taxon>
        <taxon>Vertebrata</taxon>
        <taxon>Euteleostomi</taxon>
        <taxon>Amphibia</taxon>
        <taxon>Batrachia</taxon>
        <taxon>Caudata</taxon>
        <taxon>Salamandroidea</taxon>
        <taxon>Salamandridae</taxon>
        <taxon>Pleurodelinae</taxon>
        <taxon>Pleurodeles</taxon>
    </lineage>
</organism>
<gene>
    <name evidence="2" type="ORF">NDU88_005372</name>
</gene>
<proteinExistence type="predicted"/>
<dbReference type="AlphaFoldDB" id="A0AAV7QKI1"/>
<accession>A0AAV7QKI1</accession>
<sequence length="80" mass="8570">MPPYSPPRPPAHLLHRSRPASTLHPGSSPERWVTTGSRSGTRQPVSVPTGPGPLLFAWCLPSAPRALHPVRPAQASLTTH</sequence>
<reference evidence="2" key="1">
    <citation type="journal article" date="2022" name="bioRxiv">
        <title>Sequencing and chromosome-scale assembly of the giantPleurodeles waltlgenome.</title>
        <authorList>
            <person name="Brown T."/>
            <person name="Elewa A."/>
            <person name="Iarovenko S."/>
            <person name="Subramanian E."/>
            <person name="Araus A.J."/>
            <person name="Petzold A."/>
            <person name="Susuki M."/>
            <person name="Suzuki K.-i.T."/>
            <person name="Hayashi T."/>
            <person name="Toyoda A."/>
            <person name="Oliveira C."/>
            <person name="Osipova E."/>
            <person name="Leigh N.D."/>
            <person name="Simon A."/>
            <person name="Yun M.H."/>
        </authorList>
    </citation>
    <scope>NUCLEOTIDE SEQUENCE</scope>
    <source>
        <strain evidence="2">20211129_DDA</strain>
        <tissue evidence="2">Liver</tissue>
    </source>
</reference>
<keyword evidence="3" id="KW-1185">Reference proteome</keyword>
<feature type="region of interest" description="Disordered" evidence="1">
    <location>
        <begin position="1"/>
        <end position="48"/>
    </location>
</feature>
<protein>
    <submittedName>
        <fullName evidence="2">Uncharacterized protein</fullName>
    </submittedName>
</protein>
<evidence type="ECO:0000313" key="3">
    <source>
        <dbReference type="Proteomes" id="UP001066276"/>
    </source>
</evidence>